<dbReference type="Gene3D" id="3.30.750.24">
    <property type="entry name" value="STAS domain"/>
    <property type="match status" value="1"/>
</dbReference>
<dbReference type="SUPFAM" id="SSF52091">
    <property type="entry name" value="SpoIIaa-like"/>
    <property type="match status" value="1"/>
</dbReference>
<evidence type="ECO:0000256" key="3">
    <source>
        <dbReference type="ARBA" id="ARBA00022989"/>
    </source>
</evidence>
<proteinExistence type="predicted"/>
<dbReference type="Pfam" id="PF00916">
    <property type="entry name" value="Sulfate_transp"/>
    <property type="match status" value="1"/>
</dbReference>
<feature type="transmembrane region" description="Helical" evidence="5">
    <location>
        <begin position="78"/>
        <end position="98"/>
    </location>
</feature>
<keyword evidence="3 5" id="KW-1133">Transmembrane helix</keyword>
<evidence type="ECO:0000256" key="5">
    <source>
        <dbReference type="SAM" id="Phobius"/>
    </source>
</evidence>
<dbReference type="PROSITE" id="PS50801">
    <property type="entry name" value="STAS"/>
    <property type="match status" value="1"/>
</dbReference>
<feature type="transmembrane region" description="Helical" evidence="5">
    <location>
        <begin position="258"/>
        <end position="278"/>
    </location>
</feature>
<dbReference type="Proteomes" id="UP001626593">
    <property type="component" value="Chromosome"/>
</dbReference>
<sequence>MSPARARLLRLLPFLRWPRPSAQTLRRDAWAGLAVALVLIPQSLAYATLAGMPPVTGLYAALLPAVVGVLWGASPLLAVGPVALTSILSFAILQPLAVPGGTEWVALSIWLALYSGAIQFLLGALRLGLIANFVSNPLIAGFINAAALSIILSQLPALFGVAGGVDADWPRRLATTWHADPGLLATTAGFGFGALALLLLLRRFAPRLPGVLLVCVGGTAISAALGFAGSGGAVVGSVPAGLPQLALPPSLGLEQHRALLPGALIVALVSFTEAMSSCRALSQRSARRWDENQELVGQGLAKIVSGASGAFPVSGSFSRSALNVFAGAVSGWSTLFAVAGVVVFLLFLTDALHDLPRALLAAVIVAPVLGLIDFGVFARLWRISRDDGLVALVSFAATLASMPQLHWGVLAGFVTAMLCFLYRRAHPRIVELGLHADGTLRDRFVHGLPPLAPDVLAVRIDASLSYVTAPLLERFVLERVGTAAGVRTVLLCVSAANDLDATGVDMLRRMHRELARADVVLRLSAVKRQFRAVLDRAGLSAELGEAALLATDREAIMTLVPQATSSP</sequence>
<dbReference type="InterPro" id="IPR036513">
    <property type="entry name" value="STAS_dom_sf"/>
</dbReference>
<gene>
    <name evidence="7" type="ORF">U5817_10785</name>
</gene>
<feature type="transmembrane region" description="Helical" evidence="5">
    <location>
        <begin position="55"/>
        <end position="73"/>
    </location>
</feature>
<feature type="transmembrane region" description="Helical" evidence="5">
    <location>
        <begin position="213"/>
        <end position="238"/>
    </location>
</feature>
<protein>
    <submittedName>
        <fullName evidence="7">SulP family inorganic anion transporter</fullName>
    </submittedName>
</protein>
<dbReference type="InterPro" id="IPR002645">
    <property type="entry name" value="STAS_dom"/>
</dbReference>
<dbReference type="EMBL" id="CP141259">
    <property type="protein sequence ID" value="WRL48916.1"/>
    <property type="molecule type" value="Genomic_DNA"/>
</dbReference>
<evidence type="ECO:0000256" key="1">
    <source>
        <dbReference type="ARBA" id="ARBA00004141"/>
    </source>
</evidence>
<keyword evidence="2 5" id="KW-0812">Transmembrane</keyword>
<feature type="domain" description="STAS" evidence="6">
    <location>
        <begin position="453"/>
        <end position="559"/>
    </location>
</feature>
<reference evidence="7 8" key="1">
    <citation type="submission" date="2023-12" db="EMBL/GenBank/DDBJ databases">
        <title>A. evansii MAY27, complete genome.</title>
        <authorList>
            <person name="Wang Y."/>
        </authorList>
    </citation>
    <scope>NUCLEOTIDE SEQUENCE [LARGE SCALE GENOMIC DNA]</scope>
    <source>
        <strain evidence="7 8">MAY27</strain>
    </source>
</reference>
<dbReference type="Pfam" id="PF01740">
    <property type="entry name" value="STAS"/>
    <property type="match status" value="1"/>
</dbReference>
<evidence type="ECO:0000256" key="4">
    <source>
        <dbReference type="ARBA" id="ARBA00023136"/>
    </source>
</evidence>
<evidence type="ECO:0000256" key="2">
    <source>
        <dbReference type="ARBA" id="ARBA00022692"/>
    </source>
</evidence>
<feature type="transmembrane region" description="Helical" evidence="5">
    <location>
        <begin position="359"/>
        <end position="384"/>
    </location>
</feature>
<keyword evidence="8" id="KW-1185">Reference proteome</keyword>
<evidence type="ECO:0000313" key="7">
    <source>
        <dbReference type="EMBL" id="WRL48916.1"/>
    </source>
</evidence>
<dbReference type="CDD" id="cd07042">
    <property type="entry name" value="STAS_SulP_like_sulfate_transporter"/>
    <property type="match status" value="1"/>
</dbReference>
<dbReference type="InterPro" id="IPR001902">
    <property type="entry name" value="SLC26A/SulP_fam"/>
</dbReference>
<dbReference type="PANTHER" id="PTHR11814">
    <property type="entry name" value="SULFATE TRANSPORTER"/>
    <property type="match status" value="1"/>
</dbReference>
<evidence type="ECO:0000313" key="8">
    <source>
        <dbReference type="Proteomes" id="UP001626593"/>
    </source>
</evidence>
<feature type="transmembrane region" description="Helical" evidence="5">
    <location>
        <begin position="182"/>
        <end position="201"/>
    </location>
</feature>
<feature type="transmembrane region" description="Helical" evidence="5">
    <location>
        <begin position="137"/>
        <end position="162"/>
    </location>
</feature>
<feature type="transmembrane region" description="Helical" evidence="5">
    <location>
        <begin position="324"/>
        <end position="347"/>
    </location>
</feature>
<organism evidence="7 8">
    <name type="scientific">Aromatoleum evansii</name>
    <name type="common">Azoarcus evansii</name>
    <dbReference type="NCBI Taxonomy" id="59406"/>
    <lineage>
        <taxon>Bacteria</taxon>
        <taxon>Pseudomonadati</taxon>
        <taxon>Pseudomonadota</taxon>
        <taxon>Betaproteobacteria</taxon>
        <taxon>Rhodocyclales</taxon>
        <taxon>Rhodocyclaceae</taxon>
        <taxon>Aromatoleum</taxon>
    </lineage>
</organism>
<name>A0ABZ1ASP7_AROEV</name>
<feature type="transmembrane region" description="Helical" evidence="5">
    <location>
        <begin position="104"/>
        <end position="125"/>
    </location>
</feature>
<keyword evidence="4 5" id="KW-0472">Membrane</keyword>
<accession>A0ABZ1ASP7</accession>
<evidence type="ECO:0000259" key="6">
    <source>
        <dbReference type="PROSITE" id="PS50801"/>
    </source>
</evidence>
<dbReference type="InterPro" id="IPR011547">
    <property type="entry name" value="SLC26A/SulP_dom"/>
</dbReference>
<comment type="subcellular location">
    <subcellularLocation>
        <location evidence="1">Membrane</location>
        <topology evidence="1">Multi-pass membrane protein</topology>
    </subcellularLocation>
</comment>
<dbReference type="RefSeq" id="WP_407281055.1">
    <property type="nucleotide sequence ID" value="NZ_CP141259.1"/>
</dbReference>